<organism evidence="1 2">
    <name type="scientific">Trifolium medium</name>
    <dbReference type="NCBI Taxonomy" id="97028"/>
    <lineage>
        <taxon>Eukaryota</taxon>
        <taxon>Viridiplantae</taxon>
        <taxon>Streptophyta</taxon>
        <taxon>Embryophyta</taxon>
        <taxon>Tracheophyta</taxon>
        <taxon>Spermatophyta</taxon>
        <taxon>Magnoliopsida</taxon>
        <taxon>eudicotyledons</taxon>
        <taxon>Gunneridae</taxon>
        <taxon>Pentapetalae</taxon>
        <taxon>rosids</taxon>
        <taxon>fabids</taxon>
        <taxon>Fabales</taxon>
        <taxon>Fabaceae</taxon>
        <taxon>Papilionoideae</taxon>
        <taxon>50 kb inversion clade</taxon>
        <taxon>NPAAA clade</taxon>
        <taxon>Hologalegina</taxon>
        <taxon>IRL clade</taxon>
        <taxon>Trifolieae</taxon>
        <taxon>Trifolium</taxon>
    </lineage>
</organism>
<name>A0A392VBK2_9FABA</name>
<sequence>MSMITKSTGNAKSSTFTMTSSTMPCALIIDLFARSNSILLEIVTFPMVYLSARA</sequence>
<dbReference type="AlphaFoldDB" id="A0A392VBK2"/>
<accession>A0A392VBK2</accession>
<dbReference type="Proteomes" id="UP000265520">
    <property type="component" value="Unassembled WGS sequence"/>
</dbReference>
<dbReference type="EMBL" id="LXQA011121333">
    <property type="protein sequence ID" value="MCI85684.1"/>
    <property type="molecule type" value="Genomic_DNA"/>
</dbReference>
<evidence type="ECO:0000313" key="2">
    <source>
        <dbReference type="Proteomes" id="UP000265520"/>
    </source>
</evidence>
<proteinExistence type="predicted"/>
<keyword evidence="2" id="KW-1185">Reference proteome</keyword>
<evidence type="ECO:0000313" key="1">
    <source>
        <dbReference type="EMBL" id="MCI85684.1"/>
    </source>
</evidence>
<protein>
    <submittedName>
        <fullName evidence="1">Uncharacterized protein</fullName>
    </submittedName>
</protein>
<reference evidence="1 2" key="1">
    <citation type="journal article" date="2018" name="Front. Plant Sci.">
        <title>Red Clover (Trifolium pratense) and Zigzag Clover (T. medium) - A Picture of Genomic Similarities and Differences.</title>
        <authorList>
            <person name="Dluhosova J."/>
            <person name="Istvanek J."/>
            <person name="Nedelnik J."/>
            <person name="Repkova J."/>
        </authorList>
    </citation>
    <scope>NUCLEOTIDE SEQUENCE [LARGE SCALE GENOMIC DNA]</scope>
    <source>
        <strain evidence="2">cv. 10/8</strain>
        <tissue evidence="1">Leaf</tissue>
    </source>
</reference>
<comment type="caution">
    <text evidence="1">The sequence shown here is derived from an EMBL/GenBank/DDBJ whole genome shotgun (WGS) entry which is preliminary data.</text>
</comment>
<feature type="non-terminal residue" evidence="1">
    <location>
        <position position="54"/>
    </location>
</feature>